<proteinExistence type="predicted"/>
<sequence length="173" mass="19373">MNNYGDEASPWCSFHPKEVVVGVCALCLRERLINLALEQENFHISKDSNRSFRFLRRRASISLPKVFALSSLLHRLESRRQRSDDDSSDQGSIASLEDSFISIKFEDNGQASWESKKQEITDHMPKESSREKSVVEHDAVLTSGGHLLGASVVIFGAEVAFNSKAKITVLYVS</sequence>
<organism evidence="2 3">
    <name type="scientific">Asparagus officinalis</name>
    <name type="common">Garden asparagus</name>
    <dbReference type="NCBI Taxonomy" id="4686"/>
    <lineage>
        <taxon>Eukaryota</taxon>
        <taxon>Viridiplantae</taxon>
        <taxon>Streptophyta</taxon>
        <taxon>Embryophyta</taxon>
        <taxon>Tracheophyta</taxon>
        <taxon>Spermatophyta</taxon>
        <taxon>Magnoliopsida</taxon>
        <taxon>Liliopsida</taxon>
        <taxon>Asparagales</taxon>
        <taxon>Asparagaceae</taxon>
        <taxon>Asparagoideae</taxon>
        <taxon>Asparagus</taxon>
    </lineage>
</organism>
<evidence type="ECO:0000256" key="1">
    <source>
        <dbReference type="SAM" id="MobiDB-lite"/>
    </source>
</evidence>
<name>A0A5P1E5J2_ASPOF</name>
<keyword evidence="3" id="KW-1185">Reference proteome</keyword>
<evidence type="ECO:0000313" key="3">
    <source>
        <dbReference type="Proteomes" id="UP000243459"/>
    </source>
</evidence>
<dbReference type="EMBL" id="CM007390">
    <property type="protein sequence ID" value="ONK57253.1"/>
    <property type="molecule type" value="Genomic_DNA"/>
</dbReference>
<dbReference type="Pfam" id="PF05340">
    <property type="entry name" value="DUF740"/>
    <property type="match status" value="1"/>
</dbReference>
<reference evidence="3" key="1">
    <citation type="journal article" date="2017" name="Nat. Commun.">
        <title>The asparagus genome sheds light on the origin and evolution of a young Y chromosome.</title>
        <authorList>
            <person name="Harkess A."/>
            <person name="Zhou J."/>
            <person name="Xu C."/>
            <person name="Bowers J.E."/>
            <person name="Van der Hulst R."/>
            <person name="Ayyampalayam S."/>
            <person name="Mercati F."/>
            <person name="Riccardi P."/>
            <person name="McKain M.R."/>
            <person name="Kakrana A."/>
            <person name="Tang H."/>
            <person name="Ray J."/>
            <person name="Groenendijk J."/>
            <person name="Arikit S."/>
            <person name="Mathioni S.M."/>
            <person name="Nakano M."/>
            <person name="Shan H."/>
            <person name="Telgmann-Rauber A."/>
            <person name="Kanno A."/>
            <person name="Yue Z."/>
            <person name="Chen H."/>
            <person name="Li W."/>
            <person name="Chen Y."/>
            <person name="Xu X."/>
            <person name="Zhang Y."/>
            <person name="Luo S."/>
            <person name="Chen H."/>
            <person name="Gao J."/>
            <person name="Mao Z."/>
            <person name="Pires J.C."/>
            <person name="Luo M."/>
            <person name="Kudrna D."/>
            <person name="Wing R.A."/>
            <person name="Meyers B.C."/>
            <person name="Yi K."/>
            <person name="Kong H."/>
            <person name="Lavrijsen P."/>
            <person name="Sunseri F."/>
            <person name="Falavigna A."/>
            <person name="Ye Y."/>
            <person name="Leebens-Mack J.H."/>
            <person name="Chen G."/>
        </authorList>
    </citation>
    <scope>NUCLEOTIDE SEQUENCE [LARGE SCALE GENOMIC DNA]</scope>
    <source>
        <strain evidence="3">cv. DH0086</strain>
    </source>
</reference>
<protein>
    <submittedName>
        <fullName evidence="2">Uncharacterized protein</fullName>
    </submittedName>
</protein>
<dbReference type="Proteomes" id="UP000243459">
    <property type="component" value="Chromosome 10"/>
</dbReference>
<dbReference type="Gramene" id="ONK57253">
    <property type="protein sequence ID" value="ONK57253"/>
    <property type="gene ID" value="A4U43_C10F18180"/>
</dbReference>
<accession>A0A5P1E5J2</accession>
<dbReference type="PANTHER" id="PTHR35995">
    <property type="entry name" value="OS04G0690500 PROTEIN"/>
    <property type="match status" value="1"/>
</dbReference>
<dbReference type="AlphaFoldDB" id="A0A5P1E5J2"/>
<dbReference type="PANTHER" id="PTHR35995:SF1">
    <property type="entry name" value="OS04G0690500 PROTEIN"/>
    <property type="match status" value="1"/>
</dbReference>
<feature type="compositionally biased region" description="Basic and acidic residues" evidence="1">
    <location>
        <begin position="114"/>
        <end position="134"/>
    </location>
</feature>
<feature type="region of interest" description="Disordered" evidence="1">
    <location>
        <begin position="112"/>
        <end position="134"/>
    </location>
</feature>
<evidence type="ECO:0000313" key="2">
    <source>
        <dbReference type="EMBL" id="ONK57253.1"/>
    </source>
</evidence>
<gene>
    <name evidence="2" type="ORF">A4U43_C10F18180</name>
</gene>
<dbReference type="InterPro" id="IPR008004">
    <property type="entry name" value="OCTOPUS-like"/>
</dbReference>